<sequence>MRCSNSKLLIAPAAATTATAAFRFGDRDMEEEDACEAAAVAALRGPRRQGLVVRDSVDAGGGGGGGGWVSVCTASKATGTTMSSGSSSPMSSFFSSTSSGLTDQEDEEDADDGATCRSRPDRDVSSSSLSSLTSTGSETVQMGGAAGPLDALSTMLEDLPALRTGLSKHYQGRSQSFTSLADVSCVEDLAKKTTPYIRRKKAPRRYAEVLGATNRLSKTIAKKAPRGKPPAYQGKREMYRC</sequence>
<dbReference type="EMBL" id="JACEFO010002816">
    <property type="protein sequence ID" value="KAF8648275.1"/>
    <property type="molecule type" value="Genomic_DNA"/>
</dbReference>
<evidence type="ECO:0000256" key="3">
    <source>
        <dbReference type="SAM" id="MobiDB-lite"/>
    </source>
</evidence>
<accession>A0A834ZYZ5</accession>
<dbReference type="Proteomes" id="UP000636709">
    <property type="component" value="Unassembled WGS sequence"/>
</dbReference>
<organism evidence="4 5">
    <name type="scientific">Digitaria exilis</name>
    <dbReference type="NCBI Taxonomy" id="1010633"/>
    <lineage>
        <taxon>Eukaryota</taxon>
        <taxon>Viridiplantae</taxon>
        <taxon>Streptophyta</taxon>
        <taxon>Embryophyta</taxon>
        <taxon>Tracheophyta</taxon>
        <taxon>Spermatophyta</taxon>
        <taxon>Magnoliopsida</taxon>
        <taxon>Liliopsida</taxon>
        <taxon>Poales</taxon>
        <taxon>Poaceae</taxon>
        <taxon>PACMAD clade</taxon>
        <taxon>Panicoideae</taxon>
        <taxon>Panicodae</taxon>
        <taxon>Paniceae</taxon>
        <taxon>Anthephorinae</taxon>
        <taxon>Digitaria</taxon>
    </lineage>
</organism>
<keyword evidence="2" id="KW-0539">Nucleus</keyword>
<gene>
    <name evidence="4" type="ORF">HU200_064852</name>
</gene>
<feature type="compositionally biased region" description="Low complexity" evidence="3">
    <location>
        <begin position="125"/>
        <end position="137"/>
    </location>
</feature>
<name>A0A834ZYZ5_9POAL</name>
<feature type="compositionally biased region" description="Low complexity" evidence="3">
    <location>
        <begin position="78"/>
        <end position="99"/>
    </location>
</feature>
<dbReference type="OrthoDB" id="694201at2759"/>
<dbReference type="InterPro" id="IPR051992">
    <property type="entry name" value="OxStress_Response_Reg"/>
</dbReference>
<reference evidence="4" key="1">
    <citation type="submission" date="2020-07" db="EMBL/GenBank/DDBJ databases">
        <title>Genome sequence and genetic diversity analysis of an under-domesticated orphan crop, white fonio (Digitaria exilis).</title>
        <authorList>
            <person name="Bennetzen J.L."/>
            <person name="Chen S."/>
            <person name="Ma X."/>
            <person name="Wang X."/>
            <person name="Yssel A.E.J."/>
            <person name="Chaluvadi S.R."/>
            <person name="Johnson M."/>
            <person name="Gangashetty P."/>
            <person name="Hamidou F."/>
            <person name="Sanogo M.D."/>
            <person name="Zwaenepoel A."/>
            <person name="Wallace J."/>
            <person name="Van De Peer Y."/>
            <person name="Van Deynze A."/>
        </authorList>
    </citation>
    <scope>NUCLEOTIDE SEQUENCE</scope>
    <source>
        <tissue evidence="4">Leaves</tissue>
    </source>
</reference>
<evidence type="ECO:0000313" key="4">
    <source>
        <dbReference type="EMBL" id="KAF8648275.1"/>
    </source>
</evidence>
<dbReference type="AlphaFoldDB" id="A0A834ZYZ5"/>
<protein>
    <submittedName>
        <fullName evidence="4">Uncharacterized protein</fullName>
    </submittedName>
</protein>
<comment type="subcellular location">
    <subcellularLocation>
        <location evidence="1">Nucleus</location>
    </subcellularLocation>
</comment>
<evidence type="ECO:0000313" key="5">
    <source>
        <dbReference type="Proteomes" id="UP000636709"/>
    </source>
</evidence>
<dbReference type="PANTHER" id="PTHR33172">
    <property type="entry name" value="OS08G0516900 PROTEIN"/>
    <property type="match status" value="1"/>
</dbReference>
<comment type="caution">
    <text evidence="4">The sequence shown here is derived from an EMBL/GenBank/DDBJ whole genome shotgun (WGS) entry which is preliminary data.</text>
</comment>
<feature type="compositionally biased region" description="Acidic residues" evidence="3">
    <location>
        <begin position="103"/>
        <end position="112"/>
    </location>
</feature>
<dbReference type="GO" id="GO:0005634">
    <property type="term" value="C:nucleus"/>
    <property type="evidence" value="ECO:0007669"/>
    <property type="project" value="UniProtKB-SubCell"/>
</dbReference>
<evidence type="ECO:0000256" key="1">
    <source>
        <dbReference type="ARBA" id="ARBA00004123"/>
    </source>
</evidence>
<keyword evidence="5" id="KW-1185">Reference proteome</keyword>
<dbReference type="GO" id="GO:0006950">
    <property type="term" value="P:response to stress"/>
    <property type="evidence" value="ECO:0007669"/>
    <property type="project" value="UniProtKB-ARBA"/>
</dbReference>
<proteinExistence type="predicted"/>
<feature type="region of interest" description="Disordered" evidence="3">
    <location>
        <begin position="222"/>
        <end position="241"/>
    </location>
</feature>
<dbReference type="PANTHER" id="PTHR33172:SF29">
    <property type="entry name" value="OS06G0559400 PROTEIN"/>
    <property type="match status" value="1"/>
</dbReference>
<evidence type="ECO:0000256" key="2">
    <source>
        <dbReference type="ARBA" id="ARBA00023242"/>
    </source>
</evidence>
<feature type="region of interest" description="Disordered" evidence="3">
    <location>
        <begin position="78"/>
        <end position="146"/>
    </location>
</feature>